<reference evidence="2" key="1">
    <citation type="submission" date="2021-05" db="EMBL/GenBank/DDBJ databases">
        <authorList>
            <person name="Alioto T."/>
            <person name="Alioto T."/>
            <person name="Gomez Garrido J."/>
        </authorList>
    </citation>
    <scope>NUCLEOTIDE SEQUENCE</scope>
</reference>
<feature type="region of interest" description="Disordered" evidence="1">
    <location>
        <begin position="1"/>
        <end position="89"/>
    </location>
</feature>
<evidence type="ECO:0000313" key="2">
    <source>
        <dbReference type="EMBL" id="CAG6654984.1"/>
    </source>
</evidence>
<proteinExistence type="predicted"/>
<name>A0A8D8RP44_9HEMI</name>
<accession>A0A8D8RP44</accession>
<dbReference type="AlphaFoldDB" id="A0A8D8RP44"/>
<protein>
    <submittedName>
        <fullName evidence="2">Uncharacterized protein</fullName>
    </submittedName>
</protein>
<feature type="compositionally biased region" description="Basic and acidic residues" evidence="1">
    <location>
        <begin position="40"/>
        <end position="54"/>
    </location>
</feature>
<dbReference type="EMBL" id="HBUF01179742">
    <property type="protein sequence ID" value="CAG6654986.1"/>
    <property type="molecule type" value="Transcribed_RNA"/>
</dbReference>
<dbReference type="EMBL" id="HBUF01179741">
    <property type="protein sequence ID" value="CAG6654984.1"/>
    <property type="molecule type" value="Transcribed_RNA"/>
</dbReference>
<evidence type="ECO:0000256" key="1">
    <source>
        <dbReference type="SAM" id="MobiDB-lite"/>
    </source>
</evidence>
<feature type="compositionally biased region" description="Low complexity" evidence="1">
    <location>
        <begin position="1"/>
        <end position="15"/>
    </location>
</feature>
<organism evidence="2">
    <name type="scientific">Cacopsylla melanoneura</name>
    <dbReference type="NCBI Taxonomy" id="428564"/>
    <lineage>
        <taxon>Eukaryota</taxon>
        <taxon>Metazoa</taxon>
        <taxon>Ecdysozoa</taxon>
        <taxon>Arthropoda</taxon>
        <taxon>Hexapoda</taxon>
        <taxon>Insecta</taxon>
        <taxon>Pterygota</taxon>
        <taxon>Neoptera</taxon>
        <taxon>Paraneoptera</taxon>
        <taxon>Hemiptera</taxon>
        <taxon>Sternorrhyncha</taxon>
        <taxon>Psylloidea</taxon>
        <taxon>Psyllidae</taxon>
        <taxon>Psyllinae</taxon>
        <taxon>Cacopsylla</taxon>
    </lineage>
</organism>
<feature type="compositionally biased region" description="Polar residues" evidence="1">
    <location>
        <begin position="16"/>
        <end position="39"/>
    </location>
</feature>
<sequence>MDSSRLTSRRSQTSLNTGQTNTWSLWRRTANTTSWQDTTPRPEDPAQNHTEKTSKKQNICRLKRKRTSFGLNSSQGQRLDGTSLADGSLPRTGQIKEICMISRPLKLSLST</sequence>